<sequence length="85" mass="9549">MGGKTILRFPASCDSRAIVVRYRHTFPVKYTAWSQKKAVARSVAVSWIIWGKSALNSWNAGTFNSGEQCPESDPHRTGKKSLYKM</sequence>
<gene>
    <name evidence="2" type="ORF">EIMP300_86030</name>
</gene>
<feature type="region of interest" description="Disordered" evidence="1">
    <location>
        <begin position="62"/>
        <end position="85"/>
    </location>
</feature>
<proteinExistence type="predicted"/>
<organism evidence="2 3">
    <name type="scientific">Escherichia coli</name>
    <dbReference type="NCBI Taxonomy" id="562"/>
    <lineage>
        <taxon>Bacteria</taxon>
        <taxon>Pseudomonadati</taxon>
        <taxon>Pseudomonadota</taxon>
        <taxon>Gammaproteobacteria</taxon>
        <taxon>Enterobacterales</taxon>
        <taxon>Enterobacteriaceae</taxon>
        <taxon>Escherichia</taxon>
    </lineage>
</organism>
<dbReference type="Proteomes" id="UP000467488">
    <property type="component" value="Chromosome"/>
</dbReference>
<name>A0A8S0G5J1_ECOLX</name>
<evidence type="ECO:0000256" key="1">
    <source>
        <dbReference type="SAM" id="MobiDB-lite"/>
    </source>
</evidence>
<evidence type="ECO:0000313" key="3">
    <source>
        <dbReference type="Proteomes" id="UP000467488"/>
    </source>
</evidence>
<dbReference type="EMBL" id="AP022360">
    <property type="protein sequence ID" value="BBU87203.1"/>
    <property type="molecule type" value="Genomic_DNA"/>
</dbReference>
<dbReference type="AlphaFoldDB" id="A0A8S0G5J1"/>
<protein>
    <submittedName>
        <fullName evidence="2">Uncharacterized protein</fullName>
    </submittedName>
</protein>
<evidence type="ECO:0000313" key="2">
    <source>
        <dbReference type="EMBL" id="BBU87203.1"/>
    </source>
</evidence>
<reference evidence="2 3" key="1">
    <citation type="submission" date="2020-01" db="EMBL/GenBank/DDBJ databases">
        <title>Dynamics of blaIMP-6 dissemination in carbapenem resistant Enterobacteriacea isolated from regional surveillance in Osaka, Japan.</title>
        <authorList>
            <person name="Abe R."/>
            <person name="Akeda Y."/>
            <person name="Sugawara Y."/>
            <person name="Yamamoto N."/>
            <person name="Tomono K."/>
            <person name="Takeuchi D."/>
            <person name="Kawahara R."/>
            <person name="Hamada S."/>
        </authorList>
    </citation>
    <scope>NUCLEOTIDE SEQUENCE [LARGE SCALE GENOMIC DNA]</scope>
    <source>
        <strain evidence="2 3">E300</strain>
    </source>
</reference>
<accession>A0A8S0G5J1</accession>